<sequence>MTKNTLFSNFDPVSSKAFKQKIQFDLKGASYNDTLISHTNEGIDIKPFYHRDEAQEFLEVPGTPSHWSIAEDIFITNANKAARIANDCIASGTEALYFIADAPFDISQLFKSLTQKASPLYFTLHFLDEAFYTQLIQEAGDREIYLNIDPIHHLAEEGNWYHNLKEDHRILDSILKHQKNTLSVDIDLYQNAGANMVQQLAYGLAHVNEYLMHAETLSVAVPSITFQVAVGSHYFFEIAKLRALRQLIAVLVHEYAFAKSLPAGETAITTHIIARPTRRNKTIYDYNTNMLRTTTEAMSAILGGADTIVNMPYDEIYHKRNDFGQRISRNQLIILKEESYFDAVSNPSDGTYYIEAITKQLAEKALALFKDIEKQGGFLKQLKEGTIQRKIKESAQKEQAQFDSQEKILLGTNKHPNPNDRMKDSLERYPFVKTKPRKTLIAPIIKRRLSEAMEQERLKTEV</sequence>
<evidence type="ECO:0000313" key="3">
    <source>
        <dbReference type="Proteomes" id="UP001596043"/>
    </source>
</evidence>
<dbReference type="EMBL" id="JBHSFV010000005">
    <property type="protein sequence ID" value="MFC4634305.1"/>
    <property type="molecule type" value="Genomic_DNA"/>
</dbReference>
<dbReference type="Proteomes" id="UP001596043">
    <property type="component" value="Unassembled WGS sequence"/>
</dbReference>
<protein>
    <submittedName>
        <fullName evidence="2">Methylmalonyl-CoA mutase subunit beta</fullName>
    </submittedName>
</protein>
<dbReference type="InterPro" id="IPR016176">
    <property type="entry name" value="Cbl-dep_enz_cat"/>
</dbReference>
<accession>A0ABV9HX41</accession>
<evidence type="ECO:0000259" key="1">
    <source>
        <dbReference type="Pfam" id="PF01642"/>
    </source>
</evidence>
<dbReference type="Gene3D" id="3.20.20.240">
    <property type="entry name" value="Methylmalonyl-CoA mutase"/>
    <property type="match status" value="1"/>
</dbReference>
<gene>
    <name evidence="2" type="ORF">ACFO3O_10325</name>
</gene>
<keyword evidence="3" id="KW-1185">Reference proteome</keyword>
<feature type="domain" description="Methylmalonyl-CoA mutase alpha/beta chain catalytic" evidence="1">
    <location>
        <begin position="148"/>
        <end position="428"/>
    </location>
</feature>
<name>A0ABV9HX41_9FLAO</name>
<dbReference type="SUPFAM" id="SSF51703">
    <property type="entry name" value="Cobalamin (vitamin B12)-dependent enzymes"/>
    <property type="match status" value="1"/>
</dbReference>
<dbReference type="PANTHER" id="PTHR48101:SF1">
    <property type="entry name" value="METHYLMALONYL-COA MUTASE, LARGE SUBUNIT"/>
    <property type="match status" value="1"/>
</dbReference>
<dbReference type="CDD" id="cd03677">
    <property type="entry name" value="MM_CoA_mutase_beta"/>
    <property type="match status" value="1"/>
</dbReference>
<proteinExistence type="predicted"/>
<organism evidence="2 3">
    <name type="scientific">Dokdonia ponticola</name>
    <dbReference type="NCBI Taxonomy" id="2041041"/>
    <lineage>
        <taxon>Bacteria</taxon>
        <taxon>Pseudomonadati</taxon>
        <taxon>Bacteroidota</taxon>
        <taxon>Flavobacteriia</taxon>
        <taxon>Flavobacteriales</taxon>
        <taxon>Flavobacteriaceae</taxon>
        <taxon>Dokdonia</taxon>
    </lineage>
</organism>
<dbReference type="Pfam" id="PF01642">
    <property type="entry name" value="MM_CoA_mutase"/>
    <property type="match status" value="1"/>
</dbReference>
<reference evidence="3" key="1">
    <citation type="journal article" date="2019" name="Int. J. Syst. Evol. Microbiol.">
        <title>The Global Catalogue of Microorganisms (GCM) 10K type strain sequencing project: providing services to taxonomists for standard genome sequencing and annotation.</title>
        <authorList>
            <consortium name="The Broad Institute Genomics Platform"/>
            <consortium name="The Broad Institute Genome Sequencing Center for Infectious Disease"/>
            <person name="Wu L."/>
            <person name="Ma J."/>
        </authorList>
    </citation>
    <scope>NUCLEOTIDE SEQUENCE [LARGE SCALE GENOMIC DNA]</scope>
    <source>
        <strain evidence="3">YJ-61-S</strain>
    </source>
</reference>
<dbReference type="InterPro" id="IPR006099">
    <property type="entry name" value="MeMalonylCoA_mutase_a/b_cat"/>
</dbReference>
<comment type="caution">
    <text evidence="2">The sequence shown here is derived from an EMBL/GenBank/DDBJ whole genome shotgun (WGS) entry which is preliminary data.</text>
</comment>
<dbReference type="PANTHER" id="PTHR48101">
    <property type="entry name" value="METHYLMALONYL-COA MUTASE, MITOCHONDRIAL-RELATED"/>
    <property type="match status" value="1"/>
</dbReference>
<dbReference type="RefSeq" id="WP_379978528.1">
    <property type="nucleotide sequence ID" value="NZ_JBHSFV010000005.1"/>
</dbReference>
<evidence type="ECO:0000313" key="2">
    <source>
        <dbReference type="EMBL" id="MFC4634305.1"/>
    </source>
</evidence>